<evidence type="ECO:0000313" key="4">
    <source>
        <dbReference type="EMBL" id="MRU14361.1"/>
    </source>
</evidence>
<dbReference type="InterPro" id="IPR039424">
    <property type="entry name" value="SBP_5"/>
</dbReference>
<dbReference type="GO" id="GO:0043190">
    <property type="term" value="C:ATP-binding cassette (ABC) transporter complex"/>
    <property type="evidence" value="ECO:0007669"/>
    <property type="project" value="InterPro"/>
</dbReference>
<proteinExistence type="inferred from homology"/>
<comment type="subcellular location">
    <subcellularLocation>
        <location evidence="1">Periplasm</location>
    </subcellularLocation>
</comment>
<evidence type="ECO:0000259" key="3">
    <source>
        <dbReference type="Pfam" id="PF00496"/>
    </source>
</evidence>
<sequence>MALVAPRTAQADTLRLRNWQAPSTLNPYLSAGAKDVEAASLVLEPLALTDPDGALIPRLAARIPTRENGGISPDGMAMTWRLRDGLTWSDGSPLTSADVKFTWAYCMTPGAGCAQTMKFAGITRIDTPDALTATLHFDAPRPMPYQAFVGPRAPVLQKAQFAGCLGPKAQQCGQENAAPIGTGPFVVRLFQPGNLAEFTANPAYRTPRQPAFDRVVLQGGGEAAGAARAVLQTGEADFATNLQLPPEVLRTMQATGRGRLLTAFGPLLERLVFNLTDPDPALRSGRSTTSHPHPVLSDARVREALSLALDRAALVELGYGPAGRVACALIPAPARFAPPRPDGCADQNLARARALLDQAGWSDTDGDGLRDKNGRPLRLTFQTSVNPVRQDFQVVIQGWWRQIGVETGLRAIDASIFFGSDPGNPDTYQKFNADVQMFASAFDGTDPGPFLANWRCENIPSPANSWQGSNIARICDPAFDALSAQLAQTAAPKARAQLVQRMSQRLTDSHALVPLVHRGRVAASAKDLLGPKLNPWGSPYWNIATWRRAR</sequence>
<dbReference type="CDD" id="cd08513">
    <property type="entry name" value="PBP2_thermophilic_Hb8_like"/>
    <property type="match status" value="1"/>
</dbReference>
<keyword evidence="5" id="KW-1185">Reference proteome</keyword>
<dbReference type="AlphaFoldDB" id="A0A844CGF4"/>
<dbReference type="GO" id="GO:1904680">
    <property type="term" value="F:peptide transmembrane transporter activity"/>
    <property type="evidence" value="ECO:0007669"/>
    <property type="project" value="TreeGrafter"/>
</dbReference>
<evidence type="ECO:0000256" key="2">
    <source>
        <dbReference type="ARBA" id="ARBA00005695"/>
    </source>
</evidence>
<organism evidence="4 5">
    <name type="scientific">Roseovarius bejariae</name>
    <dbReference type="NCBI Taxonomy" id="2576383"/>
    <lineage>
        <taxon>Bacteria</taxon>
        <taxon>Pseudomonadati</taxon>
        <taxon>Pseudomonadota</taxon>
        <taxon>Alphaproteobacteria</taxon>
        <taxon>Rhodobacterales</taxon>
        <taxon>Roseobacteraceae</taxon>
        <taxon>Roseovarius</taxon>
    </lineage>
</organism>
<name>A0A844CGF4_9RHOB</name>
<accession>A0A844CGF4</accession>
<dbReference type="GO" id="GO:0030288">
    <property type="term" value="C:outer membrane-bounded periplasmic space"/>
    <property type="evidence" value="ECO:0007669"/>
    <property type="project" value="UniProtKB-ARBA"/>
</dbReference>
<dbReference type="Gene3D" id="3.10.105.10">
    <property type="entry name" value="Dipeptide-binding Protein, Domain 3"/>
    <property type="match status" value="1"/>
</dbReference>
<dbReference type="PANTHER" id="PTHR30290">
    <property type="entry name" value="PERIPLASMIC BINDING COMPONENT OF ABC TRANSPORTER"/>
    <property type="match status" value="1"/>
</dbReference>
<gene>
    <name evidence="4" type="ORF">FDP25_02845</name>
</gene>
<dbReference type="PANTHER" id="PTHR30290:SF65">
    <property type="entry name" value="MONOACYL PHOSPHATIDYLINOSITOL TETRAMANNOSIDE-BINDING PROTEIN LPQW-RELATED"/>
    <property type="match status" value="1"/>
</dbReference>
<comment type="similarity">
    <text evidence="2">Belongs to the bacterial solute-binding protein 5 family.</text>
</comment>
<dbReference type="PIRSF" id="PIRSF002741">
    <property type="entry name" value="MppA"/>
    <property type="match status" value="1"/>
</dbReference>
<dbReference type="Gene3D" id="3.40.190.10">
    <property type="entry name" value="Periplasmic binding protein-like II"/>
    <property type="match status" value="1"/>
</dbReference>
<dbReference type="OrthoDB" id="9803988at2"/>
<dbReference type="GO" id="GO:0015833">
    <property type="term" value="P:peptide transport"/>
    <property type="evidence" value="ECO:0007669"/>
    <property type="project" value="TreeGrafter"/>
</dbReference>
<evidence type="ECO:0000256" key="1">
    <source>
        <dbReference type="ARBA" id="ARBA00004418"/>
    </source>
</evidence>
<evidence type="ECO:0000313" key="5">
    <source>
        <dbReference type="Proteomes" id="UP000564704"/>
    </source>
</evidence>
<dbReference type="InterPro" id="IPR000914">
    <property type="entry name" value="SBP_5_dom"/>
</dbReference>
<protein>
    <submittedName>
        <fullName evidence="4">Peptide ABC transporter substrate-binding protein</fullName>
    </submittedName>
</protein>
<dbReference type="Pfam" id="PF00496">
    <property type="entry name" value="SBP_bac_5"/>
    <property type="match status" value="1"/>
</dbReference>
<comment type="caution">
    <text evidence="4">The sequence shown here is derived from an EMBL/GenBank/DDBJ whole genome shotgun (WGS) entry which is preliminary data.</text>
</comment>
<reference evidence="4 5" key="1">
    <citation type="submission" date="2019-05" db="EMBL/GenBank/DDBJ databases">
        <title>Roseovarius bejariae sp. nov., a moderately halophylic bacterium isolated from a saline soil in Rambla Salada (Murcia).</title>
        <authorList>
            <person name="Castro D.J."/>
            <person name="Gomez-Altuve A."/>
            <person name="Reina J.C."/>
            <person name="Rodriguez M."/>
            <person name="Sampedro I."/>
            <person name="Llamas I."/>
            <person name="Martinez-Checa F."/>
        </authorList>
    </citation>
    <scope>NUCLEOTIDE SEQUENCE [LARGE SCALE GENOMIC DNA]</scope>
    <source>
        <strain evidence="4 5">A21</strain>
    </source>
</reference>
<feature type="domain" description="Solute-binding protein family 5" evidence="3">
    <location>
        <begin position="56"/>
        <end position="455"/>
    </location>
</feature>
<dbReference type="Proteomes" id="UP000564704">
    <property type="component" value="Unassembled WGS sequence"/>
</dbReference>
<dbReference type="SUPFAM" id="SSF53850">
    <property type="entry name" value="Periplasmic binding protein-like II"/>
    <property type="match status" value="1"/>
</dbReference>
<dbReference type="InterPro" id="IPR030678">
    <property type="entry name" value="Peptide/Ni-bd"/>
</dbReference>
<dbReference type="EMBL" id="SZWE01000001">
    <property type="protein sequence ID" value="MRU14361.1"/>
    <property type="molecule type" value="Genomic_DNA"/>
</dbReference>